<organism evidence="1 2">
    <name type="scientific">Ditylenchus destructor</name>
    <dbReference type="NCBI Taxonomy" id="166010"/>
    <lineage>
        <taxon>Eukaryota</taxon>
        <taxon>Metazoa</taxon>
        <taxon>Ecdysozoa</taxon>
        <taxon>Nematoda</taxon>
        <taxon>Chromadorea</taxon>
        <taxon>Rhabditida</taxon>
        <taxon>Tylenchina</taxon>
        <taxon>Tylenchomorpha</taxon>
        <taxon>Sphaerularioidea</taxon>
        <taxon>Anguinidae</taxon>
        <taxon>Anguininae</taxon>
        <taxon>Ditylenchus</taxon>
    </lineage>
</organism>
<dbReference type="Proteomes" id="UP001201812">
    <property type="component" value="Unassembled WGS sequence"/>
</dbReference>
<proteinExistence type="predicted"/>
<evidence type="ECO:0000313" key="1">
    <source>
        <dbReference type="EMBL" id="KAI1709681.1"/>
    </source>
</evidence>
<protein>
    <submittedName>
        <fullName evidence="1">Uncharacterized protein</fullName>
    </submittedName>
</protein>
<keyword evidence="2" id="KW-1185">Reference proteome</keyword>
<dbReference type="EMBL" id="JAKKPZ010000029">
    <property type="protein sequence ID" value="KAI1709681.1"/>
    <property type="molecule type" value="Genomic_DNA"/>
</dbReference>
<sequence length="98" mass="10938">MTVCSYTPTFLTIDAKDKNAQHSFWSKGTFVRTKATALRFLSFRAISDLTICCPFAQLVAQTPRLEPSINIKSDREQKCSDVKQNTAPVFDAHSAILP</sequence>
<name>A0AAD4QYG4_9BILA</name>
<dbReference type="AlphaFoldDB" id="A0AAD4QYG4"/>
<accession>A0AAD4QYG4</accession>
<evidence type="ECO:0000313" key="2">
    <source>
        <dbReference type="Proteomes" id="UP001201812"/>
    </source>
</evidence>
<gene>
    <name evidence="1" type="ORF">DdX_11070</name>
</gene>
<comment type="caution">
    <text evidence="1">The sequence shown here is derived from an EMBL/GenBank/DDBJ whole genome shotgun (WGS) entry which is preliminary data.</text>
</comment>
<reference evidence="1" key="1">
    <citation type="submission" date="2022-01" db="EMBL/GenBank/DDBJ databases">
        <title>Genome Sequence Resource for Two Populations of Ditylenchus destructor, the Migratory Endoparasitic Phytonematode.</title>
        <authorList>
            <person name="Zhang H."/>
            <person name="Lin R."/>
            <person name="Xie B."/>
        </authorList>
    </citation>
    <scope>NUCLEOTIDE SEQUENCE</scope>
    <source>
        <strain evidence="1">BazhouSP</strain>
    </source>
</reference>